<evidence type="ECO:0000313" key="2">
    <source>
        <dbReference type="Proteomes" id="UP001055879"/>
    </source>
</evidence>
<dbReference type="Proteomes" id="UP001055879">
    <property type="component" value="Linkage Group LG01"/>
</dbReference>
<organism evidence="1 2">
    <name type="scientific">Arctium lappa</name>
    <name type="common">Greater burdock</name>
    <name type="synonym">Lappa major</name>
    <dbReference type="NCBI Taxonomy" id="4217"/>
    <lineage>
        <taxon>Eukaryota</taxon>
        <taxon>Viridiplantae</taxon>
        <taxon>Streptophyta</taxon>
        <taxon>Embryophyta</taxon>
        <taxon>Tracheophyta</taxon>
        <taxon>Spermatophyta</taxon>
        <taxon>Magnoliopsida</taxon>
        <taxon>eudicotyledons</taxon>
        <taxon>Gunneridae</taxon>
        <taxon>Pentapetalae</taxon>
        <taxon>asterids</taxon>
        <taxon>campanulids</taxon>
        <taxon>Asterales</taxon>
        <taxon>Asteraceae</taxon>
        <taxon>Carduoideae</taxon>
        <taxon>Cardueae</taxon>
        <taxon>Arctiinae</taxon>
        <taxon>Arctium</taxon>
    </lineage>
</organism>
<proteinExistence type="predicted"/>
<keyword evidence="2" id="KW-1185">Reference proteome</keyword>
<evidence type="ECO:0000313" key="1">
    <source>
        <dbReference type="EMBL" id="KAI3771743.1"/>
    </source>
</evidence>
<reference evidence="2" key="1">
    <citation type="journal article" date="2022" name="Mol. Ecol. Resour.">
        <title>The genomes of chicory, endive, great burdock and yacon provide insights into Asteraceae palaeo-polyploidization history and plant inulin production.</title>
        <authorList>
            <person name="Fan W."/>
            <person name="Wang S."/>
            <person name="Wang H."/>
            <person name="Wang A."/>
            <person name="Jiang F."/>
            <person name="Liu H."/>
            <person name="Zhao H."/>
            <person name="Xu D."/>
            <person name="Zhang Y."/>
        </authorList>
    </citation>
    <scope>NUCLEOTIDE SEQUENCE [LARGE SCALE GENOMIC DNA]</scope>
    <source>
        <strain evidence="2">cv. Niubang</strain>
    </source>
</reference>
<reference evidence="1 2" key="2">
    <citation type="journal article" date="2022" name="Mol. Ecol. Resour.">
        <title>The genomes of chicory, endive, great burdock and yacon provide insights into Asteraceae paleo-polyploidization history and plant inulin production.</title>
        <authorList>
            <person name="Fan W."/>
            <person name="Wang S."/>
            <person name="Wang H."/>
            <person name="Wang A."/>
            <person name="Jiang F."/>
            <person name="Liu H."/>
            <person name="Zhao H."/>
            <person name="Xu D."/>
            <person name="Zhang Y."/>
        </authorList>
    </citation>
    <scope>NUCLEOTIDE SEQUENCE [LARGE SCALE GENOMIC DNA]</scope>
    <source>
        <strain evidence="2">cv. Niubang</strain>
    </source>
</reference>
<name>A0ACB9FK66_ARCLA</name>
<accession>A0ACB9FK66</accession>
<protein>
    <submittedName>
        <fullName evidence="1">Uncharacterized protein</fullName>
    </submittedName>
</protein>
<comment type="caution">
    <text evidence="1">The sequence shown here is derived from an EMBL/GenBank/DDBJ whole genome shotgun (WGS) entry which is preliminary data.</text>
</comment>
<dbReference type="EMBL" id="CM042047">
    <property type="protein sequence ID" value="KAI3771743.1"/>
    <property type="molecule type" value="Genomic_DNA"/>
</dbReference>
<gene>
    <name evidence="1" type="ORF">L6452_02910</name>
</gene>
<sequence length="886" mass="98660">MRICESCGCYPKRGKKLKKRQENKEGYHHLFSTIGQSRLPIQFASSYCIVLYCIVLYAMLPACLPACQIGLRYQPTIPQLGSSTGRIESLVRNMMSIKDWVLSQLVSNSLASARPLSGSDSFFEGERPANDISIHGSAQTANSPPPEGADISRSSVANQESPHPSPLQQVTFESSRPPHHANEEIKLEPLAKIELLQIKFLRLLRRLGRSQDDLMVAKVLYRIHLATLIRAGESDLKRVNLSSDRAKAIAIEQEASGLPELDFSFSILVLGRTGVGKSSTINSVLNQPKARTNAFQPATDRVQEILGTVNGIKISFIDTPGLLPPSPNTVGRNRKILRKIKRHVRKSPPDMVLYLERLDLINDGYSDFPLLKLITEAFGTGIWFNTMLVMTHSSSALPEGPNGYPVTYESYIAKCADLIQHYIHQAISDSKLENPILFVENHPQCKTNINGDKILPNGQIWKSQFLLSCLCTKILGDVNKLLDFQDRIELGMSNSTRLPSLPHLLSSFLRHHISNPNGADGEMDSIRLSDLEEDEEEYDQLPPIRILSKSQFKKLSKSQKNDYLDELDYRETLYLKKQLKEELKARREKKVSEDSNSSSEKEEVPEPVLLPDMSIPPSFDPDSPFHRYRCLVKSDQWLARPVLDPHGWDHDVGFDGINLETASKISKNLYASVTGQMSKDKQDLNLQSECCAAFVDPRGPTYSGALDVQSSGKDLIYTLHGNTKVSVLEGNNTAECGASLMSFGNNYYAGVKLEDSFCLGKRVKFVVNGGRMGGVGRVAYGGSWQTILRGRDYPVRNDNVSLTMTALSMNKEMVVSGNIESDFRVGRGTNMSINANLNNRNMGQLSIKTSSSEHLEIALIAAASILRVVLRRMGSMMKEQRREEVG</sequence>